<protein>
    <recommendedName>
        <fullName evidence="4">ENT domain-containing protein</fullName>
    </recommendedName>
</protein>
<sequence>MVDFIRFEVKEREIQMMKLRKGGSVEALRREHDPWGTWFPGTIISINGNDYIIRYEFITDQEGEPILEKVYGEDVRPQPLHQLGKKWRVGDIAEVFDAHCWRVGRVAKALQKNWFVIRLFGSIQLKEFHESNLRIRQAWHNNKWSIIGKVAGDKQFTQKNYSKHSSDLFSGVPLQETGKDSQPGEKDKQECCPRRNIKGSHAYLSEITSKNLAIGGSNKKRKLRPRAVRPLLGALCSFKRVGNISSIVRENEKFTEEPTEIDPKRVRATSEWLHISSTPHRSNEDSNQCSVASCSSNHFADAHGKKFCEPLENVSHDSDAESSFPTFSCKKHKLDVDIHELELCAYKSTVQALYVSGPLSWEQESLLTNLRLSLNISDEEHLFQLRHLLSAQVM</sequence>
<dbReference type="SUPFAM" id="SSF158639">
    <property type="entry name" value="ENT-like"/>
    <property type="match status" value="1"/>
</dbReference>
<dbReference type="AlphaFoldDB" id="A0AAD5J2I3"/>
<feature type="domain" description="ENT" evidence="4">
    <location>
        <begin position="334"/>
        <end position="394"/>
    </location>
</feature>
<reference evidence="5" key="2">
    <citation type="submission" date="2023-02" db="EMBL/GenBank/DDBJ databases">
        <authorList>
            <person name="Swenson N.G."/>
            <person name="Wegrzyn J.L."/>
            <person name="Mcevoy S.L."/>
        </authorList>
    </citation>
    <scope>NUCLEOTIDE SEQUENCE</scope>
    <source>
        <strain evidence="5">91603</strain>
        <tissue evidence="5">Leaf</tissue>
    </source>
</reference>
<keyword evidence="6" id="KW-1185">Reference proteome</keyword>
<dbReference type="Proteomes" id="UP001064489">
    <property type="component" value="Chromosome 4"/>
</dbReference>
<dbReference type="InterPro" id="IPR008395">
    <property type="entry name" value="Agenet-like_dom"/>
</dbReference>
<organism evidence="5 6">
    <name type="scientific">Acer negundo</name>
    <name type="common">Box elder</name>
    <dbReference type="NCBI Taxonomy" id="4023"/>
    <lineage>
        <taxon>Eukaryota</taxon>
        <taxon>Viridiplantae</taxon>
        <taxon>Streptophyta</taxon>
        <taxon>Embryophyta</taxon>
        <taxon>Tracheophyta</taxon>
        <taxon>Spermatophyta</taxon>
        <taxon>Magnoliopsida</taxon>
        <taxon>eudicotyledons</taxon>
        <taxon>Gunneridae</taxon>
        <taxon>Pentapetalae</taxon>
        <taxon>rosids</taxon>
        <taxon>malvids</taxon>
        <taxon>Sapindales</taxon>
        <taxon>Sapindaceae</taxon>
        <taxon>Hippocastanoideae</taxon>
        <taxon>Acereae</taxon>
        <taxon>Acer</taxon>
    </lineage>
</organism>
<evidence type="ECO:0000313" key="6">
    <source>
        <dbReference type="Proteomes" id="UP001064489"/>
    </source>
</evidence>
<dbReference type="Pfam" id="PF03735">
    <property type="entry name" value="ENT"/>
    <property type="match status" value="1"/>
</dbReference>
<reference evidence="5" key="1">
    <citation type="journal article" date="2022" name="Plant J.">
        <title>Strategies of tolerance reflected in two North American maple genomes.</title>
        <authorList>
            <person name="McEvoy S.L."/>
            <person name="Sezen U.U."/>
            <person name="Trouern-Trend A."/>
            <person name="McMahon S.M."/>
            <person name="Schaberg P.G."/>
            <person name="Yang J."/>
            <person name="Wegrzyn J.L."/>
            <person name="Swenson N.G."/>
        </authorList>
    </citation>
    <scope>NUCLEOTIDE SEQUENCE</scope>
    <source>
        <strain evidence="5">91603</strain>
    </source>
</reference>
<dbReference type="InterPro" id="IPR005491">
    <property type="entry name" value="ENT_dom"/>
</dbReference>
<evidence type="ECO:0000259" key="4">
    <source>
        <dbReference type="PROSITE" id="PS51138"/>
    </source>
</evidence>
<dbReference type="SMART" id="SM00743">
    <property type="entry name" value="Agenet"/>
    <property type="match status" value="2"/>
</dbReference>
<gene>
    <name evidence="5" type="ORF">LWI28_026315</name>
</gene>
<dbReference type="PROSITE" id="PS51138">
    <property type="entry name" value="ENT"/>
    <property type="match status" value="1"/>
</dbReference>
<dbReference type="InterPro" id="IPR014002">
    <property type="entry name" value="Agenet_dom_plant"/>
</dbReference>
<feature type="compositionally biased region" description="Basic and acidic residues" evidence="3">
    <location>
        <begin position="177"/>
        <end position="192"/>
    </location>
</feature>
<accession>A0AAD5J2I3</accession>
<feature type="region of interest" description="Disordered" evidence="3">
    <location>
        <begin position="164"/>
        <end position="192"/>
    </location>
</feature>
<dbReference type="SMART" id="SM01191">
    <property type="entry name" value="ENT"/>
    <property type="match status" value="1"/>
</dbReference>
<dbReference type="GO" id="GO:0005634">
    <property type="term" value="C:nucleus"/>
    <property type="evidence" value="ECO:0007669"/>
    <property type="project" value="UniProtKB-SubCell"/>
</dbReference>
<keyword evidence="2" id="KW-0539">Nucleus</keyword>
<evidence type="ECO:0000256" key="2">
    <source>
        <dbReference type="ARBA" id="ARBA00023242"/>
    </source>
</evidence>
<proteinExistence type="predicted"/>
<comment type="caution">
    <text evidence="5">The sequence shown here is derived from an EMBL/GenBank/DDBJ whole genome shotgun (WGS) entry which is preliminary data.</text>
</comment>
<evidence type="ECO:0000256" key="1">
    <source>
        <dbReference type="ARBA" id="ARBA00004123"/>
    </source>
</evidence>
<evidence type="ECO:0000256" key="3">
    <source>
        <dbReference type="SAM" id="MobiDB-lite"/>
    </source>
</evidence>
<dbReference type="Gene3D" id="1.10.1240.40">
    <property type="entry name" value="ENT domain"/>
    <property type="match status" value="1"/>
</dbReference>
<dbReference type="InterPro" id="IPR036142">
    <property type="entry name" value="ENT_dom-like_sf"/>
</dbReference>
<dbReference type="PANTHER" id="PTHR31917:SF59">
    <property type="entry name" value="ENT DOMAIN-CONTAINING PROTEIN"/>
    <property type="match status" value="1"/>
</dbReference>
<dbReference type="PANTHER" id="PTHR31917">
    <property type="entry name" value="AGENET DOMAIN-CONTAINING PROTEIN-RELATED"/>
    <property type="match status" value="1"/>
</dbReference>
<comment type="subcellular location">
    <subcellularLocation>
        <location evidence="1">Nucleus</location>
    </subcellularLocation>
</comment>
<dbReference type="EMBL" id="JAJSOW010000101">
    <property type="protein sequence ID" value="KAI9182538.1"/>
    <property type="molecule type" value="Genomic_DNA"/>
</dbReference>
<evidence type="ECO:0000313" key="5">
    <source>
        <dbReference type="EMBL" id="KAI9182538.1"/>
    </source>
</evidence>
<name>A0AAD5J2I3_ACENE</name>
<dbReference type="Pfam" id="PF05641">
    <property type="entry name" value="Agenet"/>
    <property type="match status" value="1"/>
</dbReference>